<evidence type="ECO:0000259" key="1">
    <source>
        <dbReference type="Pfam" id="PF05134"/>
    </source>
</evidence>
<dbReference type="Gene3D" id="3.30.420.380">
    <property type="match status" value="1"/>
</dbReference>
<accession>A0A368Y1X5</accession>
<dbReference type="InterPro" id="IPR007812">
    <property type="entry name" value="T2SS_protein-GspL"/>
</dbReference>
<feature type="domain" description="GspL cytoplasmic actin-ATPase-like" evidence="1">
    <location>
        <begin position="25"/>
        <end position="205"/>
    </location>
</feature>
<keyword evidence="3" id="KW-1185">Reference proteome</keyword>
<protein>
    <submittedName>
        <fullName evidence="2">General secretion pathway protein L</fullName>
    </submittedName>
</protein>
<dbReference type="SUPFAM" id="SSF53067">
    <property type="entry name" value="Actin-like ATPase domain"/>
    <property type="match status" value="1"/>
</dbReference>
<dbReference type="InterPro" id="IPR043129">
    <property type="entry name" value="ATPase_NBD"/>
</dbReference>
<proteinExistence type="predicted"/>
<dbReference type="InterPro" id="IPR024230">
    <property type="entry name" value="GspL_cyto_dom"/>
</dbReference>
<organism evidence="2 3">
    <name type="scientific">Pseudorhodoferax soli</name>
    <dbReference type="NCBI Taxonomy" id="545864"/>
    <lineage>
        <taxon>Bacteria</taxon>
        <taxon>Pseudomonadati</taxon>
        <taxon>Pseudomonadota</taxon>
        <taxon>Betaproteobacteria</taxon>
        <taxon>Burkholderiales</taxon>
        <taxon>Comamonadaceae</taxon>
    </lineage>
</organism>
<dbReference type="AlphaFoldDB" id="A0A368Y1X5"/>
<dbReference type="GO" id="GO:0009276">
    <property type="term" value="C:Gram-negative-bacterium-type cell wall"/>
    <property type="evidence" value="ECO:0007669"/>
    <property type="project" value="InterPro"/>
</dbReference>
<name>A0A368Y1X5_9BURK</name>
<dbReference type="OrthoDB" id="8557903at2"/>
<dbReference type="GO" id="GO:0015628">
    <property type="term" value="P:protein secretion by the type II secretion system"/>
    <property type="evidence" value="ECO:0007669"/>
    <property type="project" value="InterPro"/>
</dbReference>
<evidence type="ECO:0000313" key="2">
    <source>
        <dbReference type="EMBL" id="RCW74202.1"/>
    </source>
</evidence>
<comment type="caution">
    <text evidence="2">The sequence shown here is derived from an EMBL/GenBank/DDBJ whole genome shotgun (WGS) entry which is preliminary data.</text>
</comment>
<dbReference type="NCBIfam" id="TIGR01709">
    <property type="entry name" value="typeII_sec_gspL"/>
    <property type="match status" value="1"/>
</dbReference>
<gene>
    <name evidence="2" type="ORF">DES41_102523</name>
</gene>
<reference evidence="2 3" key="1">
    <citation type="submission" date="2018-07" db="EMBL/GenBank/DDBJ databases">
        <title>Genomic Encyclopedia of Type Strains, Phase IV (KMG-IV): sequencing the most valuable type-strain genomes for metagenomic binning, comparative biology and taxonomic classification.</title>
        <authorList>
            <person name="Goeker M."/>
        </authorList>
    </citation>
    <scope>NUCLEOTIDE SEQUENCE [LARGE SCALE GENOMIC DNA]</scope>
    <source>
        <strain evidence="2 3">DSM 21634</strain>
    </source>
</reference>
<sequence length="408" mass="42654">MSTLIVVLPLDTPGAATPLEYVLSADGRTAGAHAHAVAALLPAARETVALVPAQALSWHRVELPKGSLARAAAGTPRLRALLEGLLEDRLLDEPGAVHFALEAGARAQAPAWVATCDRAWLRAGLDLLEAARRPAARVVPELAPGSEQIEILGTPESAWLAYSGAQGVSVLPLAAPSLDWALAQAGSAEEVPVLADPALAQLAEQSGARQVQLRPATERWLQAGAGSWDLAQFDLASSDRRRAVQGTLRRMAAIARGPQWRPARWGLGLLVAAHLVGVNAWAWKESTALADKRAAVRGVLSSSFPSVRVVVDAPVQMAREVELLRQASGAYGPRDLEAMLGALGATLPPAQVPQAIEFGNGEARLRGLATDPEALAALNSRLRAHGMAAQSEGERLLLRALPGAGATP</sequence>
<dbReference type="EMBL" id="QPJK01000002">
    <property type="protein sequence ID" value="RCW74202.1"/>
    <property type="molecule type" value="Genomic_DNA"/>
</dbReference>
<dbReference type="Pfam" id="PF05134">
    <property type="entry name" value="T2SSL"/>
    <property type="match status" value="1"/>
</dbReference>
<dbReference type="RefSeq" id="WP_114467330.1">
    <property type="nucleotide sequence ID" value="NZ_QPJK01000002.1"/>
</dbReference>
<evidence type="ECO:0000313" key="3">
    <source>
        <dbReference type="Proteomes" id="UP000252884"/>
    </source>
</evidence>
<dbReference type="GO" id="GO:0015627">
    <property type="term" value="C:type II protein secretion system complex"/>
    <property type="evidence" value="ECO:0007669"/>
    <property type="project" value="InterPro"/>
</dbReference>
<dbReference type="Proteomes" id="UP000252884">
    <property type="component" value="Unassembled WGS sequence"/>
</dbReference>